<accession>A0A540W0G8</accession>
<feature type="domain" description="DUF397" evidence="2">
    <location>
        <begin position="8"/>
        <end position="60"/>
    </location>
</feature>
<name>A0A540W0G8_9ACTN</name>
<dbReference type="InterPro" id="IPR007278">
    <property type="entry name" value="DUF397"/>
</dbReference>
<evidence type="ECO:0000256" key="1">
    <source>
        <dbReference type="SAM" id="MobiDB-lite"/>
    </source>
</evidence>
<gene>
    <name evidence="3" type="ORF">E6W39_09830</name>
</gene>
<proteinExistence type="predicted"/>
<protein>
    <submittedName>
        <fullName evidence="3">DUF397 domain-containing protein</fullName>
    </submittedName>
</protein>
<feature type="compositionally biased region" description="Polar residues" evidence="1">
    <location>
        <begin position="9"/>
        <end position="19"/>
    </location>
</feature>
<dbReference type="Pfam" id="PF04149">
    <property type="entry name" value="DUF397"/>
    <property type="match status" value="1"/>
</dbReference>
<comment type="caution">
    <text evidence="3">The sequence shown here is derived from an EMBL/GenBank/DDBJ whole genome shotgun (WGS) entry which is preliminary data.</text>
</comment>
<evidence type="ECO:0000313" key="4">
    <source>
        <dbReference type="Proteomes" id="UP000319103"/>
    </source>
</evidence>
<dbReference type="Proteomes" id="UP000319103">
    <property type="component" value="Unassembled WGS sequence"/>
</dbReference>
<dbReference type="OrthoDB" id="3873831at2"/>
<dbReference type="AlphaFoldDB" id="A0A540W0G8"/>
<organism evidence="3 4">
    <name type="scientific">Kitasatospora acidiphila</name>
    <dbReference type="NCBI Taxonomy" id="2567942"/>
    <lineage>
        <taxon>Bacteria</taxon>
        <taxon>Bacillati</taxon>
        <taxon>Actinomycetota</taxon>
        <taxon>Actinomycetes</taxon>
        <taxon>Kitasatosporales</taxon>
        <taxon>Streptomycetaceae</taxon>
        <taxon>Kitasatospora</taxon>
    </lineage>
</organism>
<evidence type="ECO:0000259" key="2">
    <source>
        <dbReference type="Pfam" id="PF04149"/>
    </source>
</evidence>
<keyword evidence="4" id="KW-1185">Reference proteome</keyword>
<reference evidence="3 4" key="1">
    <citation type="submission" date="2019-06" db="EMBL/GenBank/DDBJ databases">
        <title>Description of Kitasatospora acidophila sp. nov. isolated from pine grove soil, and reclassification of Streptomyces novaecaesareae to Kitasatospora novaeceasareae comb. nov.</title>
        <authorList>
            <person name="Kim M.J."/>
        </authorList>
    </citation>
    <scope>NUCLEOTIDE SEQUENCE [LARGE SCALE GENOMIC DNA]</scope>
    <source>
        <strain evidence="3 4">MMS16-CNU292</strain>
    </source>
</reference>
<evidence type="ECO:0000313" key="3">
    <source>
        <dbReference type="EMBL" id="TQF02519.1"/>
    </source>
</evidence>
<sequence length="67" mass="6990">MNHAPTPTWFKSSRSNNGGSCVEVSPSLPTTVPVRDSTNPAGPALTFPRDAFAAFVAELKNGTLATT</sequence>
<dbReference type="EMBL" id="VIGB01000003">
    <property type="protein sequence ID" value="TQF02519.1"/>
    <property type="molecule type" value="Genomic_DNA"/>
</dbReference>
<dbReference type="RefSeq" id="WP_141633211.1">
    <property type="nucleotide sequence ID" value="NZ_VIGB01000003.1"/>
</dbReference>
<feature type="region of interest" description="Disordered" evidence="1">
    <location>
        <begin position="1"/>
        <end position="42"/>
    </location>
</feature>